<sequence>MKEDRTWLARKGGINMATNGLLPGYMSGSSFHMATRHVKWKLRYCTIDLNGRRSGCQPNEDREMETISAKMAMMRLPTRQIVPPSSPPVSTPKRIRLTASPPRFRGKSEISDSRQDWTSSSPPRKRHKSEIPNSQEDSSDLSGWDDFRESAEREEAPEPSNDVIPPVEHSPKTPKGTCQYQHNQHEGPGQALDNVEEGRDDEGYFPGDDEMTGGEDEVDGEDLKSEDDVLALNVKPCSDR</sequence>
<comment type="caution">
    <text evidence="2">The sequence shown here is derived from an EMBL/GenBank/DDBJ whole genome shotgun (WGS) entry which is preliminary data.</text>
</comment>
<reference evidence="2" key="1">
    <citation type="submission" date="2023-06" db="EMBL/GenBank/DDBJ databases">
        <title>Genome-scale phylogeny and comparative genomics of the fungal order Sordariales.</title>
        <authorList>
            <consortium name="Lawrence Berkeley National Laboratory"/>
            <person name="Hensen N."/>
            <person name="Bonometti L."/>
            <person name="Westerberg I."/>
            <person name="Brannstrom I.O."/>
            <person name="Guillou S."/>
            <person name="Cros-Aarteil S."/>
            <person name="Calhoun S."/>
            <person name="Haridas S."/>
            <person name="Kuo A."/>
            <person name="Mondo S."/>
            <person name="Pangilinan J."/>
            <person name="Riley R."/>
            <person name="Labutti K."/>
            <person name="Andreopoulos B."/>
            <person name="Lipzen A."/>
            <person name="Chen C."/>
            <person name="Yanf M."/>
            <person name="Daum C."/>
            <person name="Ng V."/>
            <person name="Clum A."/>
            <person name="Steindorff A."/>
            <person name="Ohm R."/>
            <person name="Martin F."/>
            <person name="Silar P."/>
            <person name="Natvig D."/>
            <person name="Lalanne C."/>
            <person name="Gautier V."/>
            <person name="Ament-Velasquez S.L."/>
            <person name="Kruys A."/>
            <person name="Hutchinson M.I."/>
            <person name="Powell A.J."/>
            <person name="Barry K."/>
            <person name="Miller A.N."/>
            <person name="Grigoriev I.V."/>
            <person name="Debuchy R."/>
            <person name="Gladieux P."/>
            <person name="Thoren M.H."/>
            <person name="Johannesson H."/>
        </authorList>
    </citation>
    <scope>NUCLEOTIDE SEQUENCE</scope>
    <source>
        <strain evidence="2">CBS 540.89</strain>
    </source>
</reference>
<organism evidence="2 3">
    <name type="scientific">Apiosordaria backusii</name>
    <dbReference type="NCBI Taxonomy" id="314023"/>
    <lineage>
        <taxon>Eukaryota</taxon>
        <taxon>Fungi</taxon>
        <taxon>Dikarya</taxon>
        <taxon>Ascomycota</taxon>
        <taxon>Pezizomycotina</taxon>
        <taxon>Sordariomycetes</taxon>
        <taxon>Sordariomycetidae</taxon>
        <taxon>Sordariales</taxon>
        <taxon>Lasiosphaeriaceae</taxon>
        <taxon>Apiosordaria</taxon>
    </lineage>
</organism>
<accession>A0AA40EM62</accession>
<dbReference type="EMBL" id="JAUKTV010000003">
    <property type="protein sequence ID" value="KAK0741895.1"/>
    <property type="molecule type" value="Genomic_DNA"/>
</dbReference>
<evidence type="ECO:0000256" key="1">
    <source>
        <dbReference type="SAM" id="MobiDB-lite"/>
    </source>
</evidence>
<name>A0AA40EM62_9PEZI</name>
<evidence type="ECO:0000313" key="3">
    <source>
        <dbReference type="Proteomes" id="UP001172159"/>
    </source>
</evidence>
<evidence type="ECO:0000313" key="2">
    <source>
        <dbReference type="EMBL" id="KAK0741895.1"/>
    </source>
</evidence>
<feature type="compositionally biased region" description="Basic and acidic residues" evidence="1">
    <location>
        <begin position="145"/>
        <end position="156"/>
    </location>
</feature>
<gene>
    <name evidence="2" type="ORF">B0T21DRAFT_345760</name>
</gene>
<feature type="compositionally biased region" description="Acidic residues" evidence="1">
    <location>
        <begin position="207"/>
        <end position="220"/>
    </location>
</feature>
<dbReference type="AlphaFoldDB" id="A0AA40EM62"/>
<proteinExistence type="predicted"/>
<feature type="compositionally biased region" description="Basic and acidic residues" evidence="1">
    <location>
        <begin position="106"/>
        <end position="115"/>
    </location>
</feature>
<protein>
    <submittedName>
        <fullName evidence="2">Uncharacterized protein</fullName>
    </submittedName>
</protein>
<keyword evidence="3" id="KW-1185">Reference proteome</keyword>
<dbReference type="Proteomes" id="UP001172159">
    <property type="component" value="Unassembled WGS sequence"/>
</dbReference>
<feature type="region of interest" description="Disordered" evidence="1">
    <location>
        <begin position="78"/>
        <end position="240"/>
    </location>
</feature>